<proteinExistence type="predicted"/>
<organism evidence="2 3">
    <name type="scientific">Penicillium frequentans</name>
    <dbReference type="NCBI Taxonomy" id="3151616"/>
    <lineage>
        <taxon>Eukaryota</taxon>
        <taxon>Fungi</taxon>
        <taxon>Dikarya</taxon>
        <taxon>Ascomycota</taxon>
        <taxon>Pezizomycotina</taxon>
        <taxon>Eurotiomycetes</taxon>
        <taxon>Eurotiomycetidae</taxon>
        <taxon>Eurotiales</taxon>
        <taxon>Aspergillaceae</taxon>
        <taxon>Penicillium</taxon>
    </lineage>
</organism>
<gene>
    <name evidence="2" type="ORF">N7494_007791</name>
</gene>
<dbReference type="EMBL" id="JAQIZZ010000006">
    <property type="protein sequence ID" value="KAJ5538312.1"/>
    <property type="molecule type" value="Genomic_DNA"/>
</dbReference>
<feature type="compositionally biased region" description="Basic and acidic residues" evidence="1">
    <location>
        <begin position="1"/>
        <end position="11"/>
    </location>
</feature>
<dbReference type="AlphaFoldDB" id="A0AAD6CUR7"/>
<dbReference type="Proteomes" id="UP001220324">
    <property type="component" value="Unassembled WGS sequence"/>
</dbReference>
<sequence length="80" mass="9053">MTGLDAREKAKMTSGTSNLLPNLEVSRNNERDTELLDALEAVVPNIREAMDIPSEGHRSTITMFKELNRGIEKRLQQLEE</sequence>
<reference evidence="2 3" key="1">
    <citation type="journal article" date="2023" name="IMA Fungus">
        <title>Comparative genomic study of the Penicillium genus elucidates a diverse pangenome and 15 lateral gene transfer events.</title>
        <authorList>
            <person name="Petersen C."/>
            <person name="Sorensen T."/>
            <person name="Nielsen M.R."/>
            <person name="Sondergaard T.E."/>
            <person name="Sorensen J.L."/>
            <person name="Fitzpatrick D.A."/>
            <person name="Frisvad J.C."/>
            <person name="Nielsen K.L."/>
        </authorList>
    </citation>
    <scope>NUCLEOTIDE SEQUENCE [LARGE SCALE GENOMIC DNA]</scope>
    <source>
        <strain evidence="2 3">IBT 35679</strain>
    </source>
</reference>
<name>A0AAD6CUR7_9EURO</name>
<protein>
    <submittedName>
        <fullName evidence="2">Uncharacterized protein</fullName>
    </submittedName>
</protein>
<comment type="caution">
    <text evidence="2">The sequence shown here is derived from an EMBL/GenBank/DDBJ whole genome shotgun (WGS) entry which is preliminary data.</text>
</comment>
<feature type="region of interest" description="Disordered" evidence="1">
    <location>
        <begin position="1"/>
        <end position="21"/>
    </location>
</feature>
<keyword evidence="3" id="KW-1185">Reference proteome</keyword>
<evidence type="ECO:0000313" key="3">
    <source>
        <dbReference type="Proteomes" id="UP001220324"/>
    </source>
</evidence>
<evidence type="ECO:0000313" key="2">
    <source>
        <dbReference type="EMBL" id="KAJ5538312.1"/>
    </source>
</evidence>
<accession>A0AAD6CUR7</accession>
<evidence type="ECO:0000256" key="1">
    <source>
        <dbReference type="SAM" id="MobiDB-lite"/>
    </source>
</evidence>